<sequence>MAFVLRVVINAIAIWFTTLIVPGLTIKPEDSSGGERVLVILGIALVFGIVNAILKPIIHVVAFPLYVLTLGLLTLVVNAALLELTAWITSGTHWGLEINNFGTAVIAALIISVVSFVLSLLIPGPHRD</sequence>
<dbReference type="RefSeq" id="WP_289454735.1">
    <property type="nucleotide sequence ID" value="NZ_JAUCGQ010000001.1"/>
</dbReference>
<feature type="transmembrane region" description="Helical" evidence="1">
    <location>
        <begin position="7"/>
        <end position="25"/>
    </location>
</feature>
<feature type="transmembrane region" description="Helical" evidence="1">
    <location>
        <begin position="61"/>
        <end position="81"/>
    </location>
</feature>
<dbReference type="Proteomes" id="UP001529338">
    <property type="component" value="Unassembled WGS sequence"/>
</dbReference>
<dbReference type="EMBL" id="JAUCGQ010000001">
    <property type="protein sequence ID" value="MDM7854915.1"/>
    <property type="molecule type" value="Genomic_DNA"/>
</dbReference>
<comment type="caution">
    <text evidence="2">The sequence shown here is derived from an EMBL/GenBank/DDBJ whole genome shotgun (WGS) entry which is preliminary data.</text>
</comment>
<evidence type="ECO:0000256" key="1">
    <source>
        <dbReference type="SAM" id="Phobius"/>
    </source>
</evidence>
<dbReference type="InterPro" id="IPR007165">
    <property type="entry name" value="Phage_holin_4_2"/>
</dbReference>
<keyword evidence="3" id="KW-1185">Reference proteome</keyword>
<keyword evidence="1" id="KW-1133">Transmembrane helix</keyword>
<dbReference type="PANTHER" id="PTHR37309:SF1">
    <property type="entry name" value="SLR0284 PROTEIN"/>
    <property type="match status" value="1"/>
</dbReference>
<dbReference type="Pfam" id="PF04020">
    <property type="entry name" value="Phage_holin_4_2"/>
    <property type="match status" value="1"/>
</dbReference>
<proteinExistence type="predicted"/>
<evidence type="ECO:0000313" key="3">
    <source>
        <dbReference type="Proteomes" id="UP001529338"/>
    </source>
</evidence>
<protein>
    <submittedName>
        <fullName evidence="2">Phage holin family protein</fullName>
    </submittedName>
</protein>
<evidence type="ECO:0000313" key="2">
    <source>
        <dbReference type="EMBL" id="MDM7854915.1"/>
    </source>
</evidence>
<reference evidence="2 3" key="1">
    <citation type="submission" date="2023-06" db="EMBL/GenBank/DDBJ databases">
        <title>Cellulomonas sp. MW4 Whole genome sequence.</title>
        <authorList>
            <person name="Park S."/>
        </authorList>
    </citation>
    <scope>NUCLEOTIDE SEQUENCE [LARGE SCALE GENOMIC DNA]</scope>
    <source>
        <strain evidence="2 3">MW4</strain>
    </source>
</reference>
<accession>A0ABT7SFE9</accession>
<organism evidence="2 3">
    <name type="scientific">Cellulomonas alba</name>
    <dbReference type="NCBI Taxonomy" id="3053467"/>
    <lineage>
        <taxon>Bacteria</taxon>
        <taxon>Bacillati</taxon>
        <taxon>Actinomycetota</taxon>
        <taxon>Actinomycetes</taxon>
        <taxon>Micrococcales</taxon>
        <taxon>Cellulomonadaceae</taxon>
        <taxon>Cellulomonas</taxon>
    </lineage>
</organism>
<feature type="transmembrane region" description="Helical" evidence="1">
    <location>
        <begin position="37"/>
        <end position="54"/>
    </location>
</feature>
<dbReference type="PANTHER" id="PTHR37309">
    <property type="entry name" value="SLR0284 PROTEIN"/>
    <property type="match status" value="1"/>
</dbReference>
<gene>
    <name evidence="2" type="ORF">QRT04_08230</name>
</gene>
<name>A0ABT7SFE9_9CELL</name>
<keyword evidence="1" id="KW-0472">Membrane</keyword>
<feature type="transmembrane region" description="Helical" evidence="1">
    <location>
        <begin position="101"/>
        <end position="122"/>
    </location>
</feature>
<keyword evidence="1" id="KW-0812">Transmembrane</keyword>